<dbReference type="PANTHER" id="PTHR11358">
    <property type="entry name" value="ARGINASE/AGMATINASE"/>
    <property type="match status" value="1"/>
</dbReference>
<evidence type="ECO:0000256" key="4">
    <source>
        <dbReference type="PIRSR" id="PIRSR036979-1"/>
    </source>
</evidence>
<dbReference type="SUPFAM" id="SSF52768">
    <property type="entry name" value="Arginase/deacetylase"/>
    <property type="match status" value="1"/>
</dbReference>
<dbReference type="InterPro" id="IPR005925">
    <property type="entry name" value="Agmatinase-rel"/>
</dbReference>
<keyword evidence="2 4" id="KW-0479">Metal-binding</keyword>
<feature type="binding site" evidence="4">
    <location>
        <position position="131"/>
    </location>
    <ligand>
        <name>Mn(2+)</name>
        <dbReference type="ChEBI" id="CHEBI:29035"/>
        <label>1</label>
    </ligand>
</feature>
<comment type="cofactor">
    <cofactor evidence="4">
        <name>Mn(2+)</name>
        <dbReference type="ChEBI" id="CHEBI:29035"/>
    </cofactor>
    <text evidence="4">Binds 2 manganese ions per subunit.</text>
</comment>
<dbReference type="Pfam" id="PF00491">
    <property type="entry name" value="Arginase"/>
    <property type="match status" value="1"/>
</dbReference>
<evidence type="ECO:0000313" key="6">
    <source>
        <dbReference type="Proteomes" id="UP000278149"/>
    </source>
</evidence>
<dbReference type="EMBL" id="RCOR01000018">
    <property type="protein sequence ID" value="RSN69678.1"/>
    <property type="molecule type" value="Genomic_DNA"/>
</dbReference>
<dbReference type="NCBIfam" id="TIGR01230">
    <property type="entry name" value="agmatinase"/>
    <property type="match status" value="1"/>
</dbReference>
<dbReference type="Gene3D" id="3.40.800.10">
    <property type="entry name" value="Ureohydrolase domain"/>
    <property type="match status" value="1"/>
</dbReference>
<dbReference type="GO" id="GO:0033389">
    <property type="term" value="P:putrescine biosynthetic process from arginine, via agmatine"/>
    <property type="evidence" value="ECO:0007669"/>
    <property type="project" value="TreeGrafter"/>
</dbReference>
<dbReference type="GO" id="GO:0008783">
    <property type="term" value="F:agmatinase activity"/>
    <property type="evidence" value="ECO:0007669"/>
    <property type="project" value="UniProtKB-EC"/>
</dbReference>
<dbReference type="PANTHER" id="PTHR11358:SF26">
    <property type="entry name" value="GUANIDINO ACID HYDROLASE, MITOCHONDRIAL"/>
    <property type="match status" value="1"/>
</dbReference>
<keyword evidence="3 5" id="KW-0378">Hydrolase</keyword>
<feature type="binding site" evidence="4">
    <location>
        <position position="129"/>
    </location>
    <ligand>
        <name>Mn(2+)</name>
        <dbReference type="ChEBI" id="CHEBI:29035"/>
        <label>1</label>
    </ligand>
</feature>
<dbReference type="Proteomes" id="UP000278149">
    <property type="component" value="Unassembled WGS sequence"/>
</dbReference>
<evidence type="ECO:0000256" key="3">
    <source>
        <dbReference type="ARBA" id="ARBA00022801"/>
    </source>
</evidence>
<organism evidence="5 6">
    <name type="scientific">Candidatus Korarchaeum cryptofilum</name>
    <dbReference type="NCBI Taxonomy" id="498846"/>
    <lineage>
        <taxon>Archaea</taxon>
        <taxon>Thermoproteota</taxon>
        <taxon>Candidatus Korarchaeia</taxon>
        <taxon>Candidatus Korarchaeales</taxon>
        <taxon>Candidatus Korarchaeaceae</taxon>
        <taxon>Candidatus Korarchaeum</taxon>
    </lineage>
</organism>
<dbReference type="PROSITE" id="PS51409">
    <property type="entry name" value="ARGINASE_2"/>
    <property type="match status" value="1"/>
</dbReference>
<name>A0A3R9QRE6_9CREN</name>
<comment type="caution">
    <text evidence="5">The sequence shown here is derived from an EMBL/GenBank/DDBJ whole genome shotgun (WGS) entry which is preliminary data.</text>
</comment>
<feature type="binding site" evidence="4">
    <location>
        <position position="211"/>
    </location>
    <ligand>
        <name>Mn(2+)</name>
        <dbReference type="ChEBI" id="CHEBI:29035"/>
        <label>1</label>
    </ligand>
</feature>
<dbReference type="InterPro" id="IPR006035">
    <property type="entry name" value="Ureohydrolase"/>
</dbReference>
<proteinExistence type="inferred from homology"/>
<feature type="binding site" evidence="4">
    <location>
        <position position="133"/>
    </location>
    <ligand>
        <name>Mn(2+)</name>
        <dbReference type="ChEBI" id="CHEBI:29035"/>
        <label>1</label>
    </ligand>
</feature>
<evidence type="ECO:0000256" key="2">
    <source>
        <dbReference type="ARBA" id="ARBA00022723"/>
    </source>
</evidence>
<feature type="binding site" evidence="4">
    <location>
        <position position="209"/>
    </location>
    <ligand>
        <name>Mn(2+)</name>
        <dbReference type="ChEBI" id="CHEBI:29035"/>
        <label>1</label>
    </ligand>
</feature>
<feature type="binding site" evidence="4">
    <location>
        <position position="108"/>
    </location>
    <ligand>
        <name>Mn(2+)</name>
        <dbReference type="ChEBI" id="CHEBI:29035"/>
        <label>1</label>
    </ligand>
</feature>
<reference evidence="5 6" key="1">
    <citation type="submission" date="2018-10" db="EMBL/GenBank/DDBJ databases">
        <title>Co-occurring genomic capacity for anaerobic methane metabolism and dissimilatory sulfite reduction discovered in the Korarchaeota.</title>
        <authorList>
            <person name="Mckay L.J."/>
            <person name="Dlakic M."/>
            <person name="Fields M.W."/>
            <person name="Delmont T.O."/>
            <person name="Eren A.M."/>
            <person name="Jay Z.J."/>
            <person name="Klingelsmith K.B."/>
            <person name="Rusch D.B."/>
            <person name="Inskeep W.P."/>
        </authorList>
    </citation>
    <scope>NUCLEOTIDE SEQUENCE [LARGE SCALE GENOMIC DNA]</scope>
    <source>
        <strain evidence="5 6">WS</strain>
    </source>
</reference>
<dbReference type="CDD" id="cd11593">
    <property type="entry name" value="Agmatinase-like_2"/>
    <property type="match status" value="1"/>
</dbReference>
<keyword evidence="4" id="KW-0464">Manganese</keyword>
<dbReference type="RefSeq" id="WP_125741319.1">
    <property type="nucleotide sequence ID" value="NZ_RCOR01000018.1"/>
</dbReference>
<dbReference type="EC" id="3.5.3.11" evidence="5"/>
<protein>
    <submittedName>
        <fullName evidence="5">Agmatinase</fullName>
        <ecNumber evidence="5">3.5.3.11</ecNumber>
    </submittedName>
</protein>
<sequence length="294" mass="32903">MSSVPFSFLALRDPYEESKYVVVAVPYDSTESWARGTRFGPMAIIEASRYMDPYDIELRAFVNDMGIHTIFELPVLGKSVSSMMDIVETTVRRLRGDGKIPILLGGEHTISFPALRALNHEIDAIVVLDAHPDFYDEYEGNKISHATVCKRMSELVGDIILIGVRTMDFDEGKNLDKIGSVNIIFSERMEENLEILNGIRGKRVYLSVDVDVLDPPQVPCVGNPEPGGLSYGQVLKIIKKVVELSDVRCMDFVEFAPCPGVRSDAFLVARLVQKAIGYHAFYSGNDKLRDRSYE</sequence>
<evidence type="ECO:0000256" key="1">
    <source>
        <dbReference type="ARBA" id="ARBA00009227"/>
    </source>
</evidence>
<comment type="similarity">
    <text evidence="1">Belongs to the arginase family. Agmatinase subfamily.</text>
</comment>
<dbReference type="InterPro" id="IPR023696">
    <property type="entry name" value="Ureohydrolase_dom_sf"/>
</dbReference>
<dbReference type="GO" id="GO:0046872">
    <property type="term" value="F:metal ion binding"/>
    <property type="evidence" value="ECO:0007669"/>
    <property type="project" value="UniProtKB-KW"/>
</dbReference>
<dbReference type="PIRSF" id="PIRSF036979">
    <property type="entry name" value="Arginase"/>
    <property type="match status" value="1"/>
</dbReference>
<gene>
    <name evidence="5" type="primary">speB</name>
    <name evidence="5" type="ORF">D9Q81_03520</name>
</gene>
<accession>A0A3R9QRE6</accession>
<dbReference type="AlphaFoldDB" id="A0A3R9QRE6"/>
<evidence type="ECO:0000313" key="5">
    <source>
        <dbReference type="EMBL" id="RSN69678.1"/>
    </source>
</evidence>